<evidence type="ECO:0000256" key="5">
    <source>
        <dbReference type="SAM" id="MobiDB-lite"/>
    </source>
</evidence>
<feature type="region of interest" description="Disordered" evidence="5">
    <location>
        <begin position="1"/>
        <end position="58"/>
    </location>
</feature>
<feature type="region of interest" description="Disordered" evidence="5">
    <location>
        <begin position="146"/>
        <end position="174"/>
    </location>
</feature>
<feature type="compositionally biased region" description="Low complexity" evidence="5">
    <location>
        <begin position="47"/>
        <end position="58"/>
    </location>
</feature>
<dbReference type="PROSITE" id="PS51935">
    <property type="entry name" value="NLPC_P60"/>
    <property type="match status" value="1"/>
</dbReference>
<keyword evidence="2" id="KW-0645">Protease</keyword>
<organism evidence="7 8">
    <name type="scientific">Frondihabitans peucedani</name>
    <dbReference type="NCBI Taxonomy" id="598626"/>
    <lineage>
        <taxon>Bacteria</taxon>
        <taxon>Bacillati</taxon>
        <taxon>Actinomycetota</taxon>
        <taxon>Actinomycetes</taxon>
        <taxon>Micrococcales</taxon>
        <taxon>Microbacteriaceae</taxon>
        <taxon>Frondihabitans</taxon>
    </lineage>
</organism>
<dbReference type="InterPro" id="IPR051794">
    <property type="entry name" value="PG_Endopeptidase_C40"/>
</dbReference>
<proteinExistence type="inferred from homology"/>
<sequence>MRATEDSPDAPVVPLATSASAPDVAGARASSGPGSGAPVSGRRRAEVASVASSSDAAPAFSEIVSPRRAARAAREAAAAAELSSVPSGAPVSPVVAPVVAPIKPASAAAPATAPLTLTGISGLAASVPTAAPGRRQTFVPAEAPLRRTAGRSTASAPRGRAAASTRPAAVPAAPATRAGRGRVFVAARRVTMLTVVCGILATSILPVINASQSKAFASGTGIATTPAVKGSQGYDVASDVDTSVSSRDGYGATSVVDYEKQVIANRQAEKGSTYTGPTAAEYVAHPIFDHLDRAEVFQVALQYLGTPYVHGGADPSAFDCSGLIMFVYAQFGISLPHYVPSQDAMGTTIPQSEAVPGDLVVFDNEAHDGIYAGNGMILDAPKPGGYVSVRPIWNQAHHFVRIGG</sequence>
<feature type="compositionally biased region" description="Low complexity" evidence="5">
    <location>
        <begin position="24"/>
        <end position="40"/>
    </location>
</feature>
<evidence type="ECO:0000256" key="1">
    <source>
        <dbReference type="ARBA" id="ARBA00007074"/>
    </source>
</evidence>
<dbReference type="SUPFAM" id="SSF54001">
    <property type="entry name" value="Cysteine proteinases"/>
    <property type="match status" value="1"/>
</dbReference>
<dbReference type="Pfam" id="PF00877">
    <property type="entry name" value="NLPC_P60"/>
    <property type="match status" value="1"/>
</dbReference>
<keyword evidence="3" id="KW-0378">Hydrolase</keyword>
<dbReference type="Gene3D" id="3.90.1720.10">
    <property type="entry name" value="endopeptidase domain like (from Nostoc punctiforme)"/>
    <property type="match status" value="1"/>
</dbReference>
<accession>A0ABP8E5Q3</accession>
<feature type="domain" description="NlpC/P60" evidence="6">
    <location>
        <begin position="290"/>
        <end position="404"/>
    </location>
</feature>
<feature type="compositionally biased region" description="Low complexity" evidence="5">
    <location>
        <begin position="150"/>
        <end position="174"/>
    </location>
</feature>
<dbReference type="PANTHER" id="PTHR47359">
    <property type="entry name" value="PEPTIDOGLYCAN DL-ENDOPEPTIDASE CWLO"/>
    <property type="match status" value="1"/>
</dbReference>
<dbReference type="InterPro" id="IPR000064">
    <property type="entry name" value="NLP_P60_dom"/>
</dbReference>
<evidence type="ECO:0000256" key="4">
    <source>
        <dbReference type="ARBA" id="ARBA00022807"/>
    </source>
</evidence>
<keyword evidence="8" id="KW-1185">Reference proteome</keyword>
<evidence type="ECO:0000256" key="2">
    <source>
        <dbReference type="ARBA" id="ARBA00022670"/>
    </source>
</evidence>
<evidence type="ECO:0000313" key="8">
    <source>
        <dbReference type="Proteomes" id="UP001501594"/>
    </source>
</evidence>
<gene>
    <name evidence="7" type="ORF">GCM10022256_30940</name>
</gene>
<protein>
    <recommendedName>
        <fullName evidence="6">NlpC/P60 domain-containing protein</fullName>
    </recommendedName>
</protein>
<dbReference type="PANTHER" id="PTHR47359:SF3">
    <property type="entry name" value="NLP_P60 DOMAIN-CONTAINING PROTEIN-RELATED"/>
    <property type="match status" value="1"/>
</dbReference>
<dbReference type="InterPro" id="IPR038765">
    <property type="entry name" value="Papain-like_cys_pep_sf"/>
</dbReference>
<evidence type="ECO:0000256" key="3">
    <source>
        <dbReference type="ARBA" id="ARBA00022801"/>
    </source>
</evidence>
<evidence type="ECO:0000313" key="7">
    <source>
        <dbReference type="EMBL" id="GAA4267482.1"/>
    </source>
</evidence>
<comment type="caution">
    <text evidence="7">The sequence shown here is derived from an EMBL/GenBank/DDBJ whole genome shotgun (WGS) entry which is preliminary data.</text>
</comment>
<name>A0ABP8E5Q3_9MICO</name>
<keyword evidence="4" id="KW-0788">Thiol protease</keyword>
<reference evidence="8" key="1">
    <citation type="journal article" date="2019" name="Int. J. Syst. Evol. Microbiol.">
        <title>The Global Catalogue of Microorganisms (GCM) 10K type strain sequencing project: providing services to taxonomists for standard genome sequencing and annotation.</title>
        <authorList>
            <consortium name="The Broad Institute Genomics Platform"/>
            <consortium name="The Broad Institute Genome Sequencing Center for Infectious Disease"/>
            <person name="Wu L."/>
            <person name="Ma J."/>
        </authorList>
    </citation>
    <scope>NUCLEOTIDE SEQUENCE [LARGE SCALE GENOMIC DNA]</scope>
    <source>
        <strain evidence="8">JCM 17442</strain>
    </source>
</reference>
<dbReference type="EMBL" id="BAABAU010000004">
    <property type="protein sequence ID" value="GAA4267482.1"/>
    <property type="molecule type" value="Genomic_DNA"/>
</dbReference>
<evidence type="ECO:0000259" key="6">
    <source>
        <dbReference type="PROSITE" id="PS51935"/>
    </source>
</evidence>
<comment type="similarity">
    <text evidence="1">Belongs to the peptidase C40 family.</text>
</comment>
<dbReference type="Proteomes" id="UP001501594">
    <property type="component" value="Unassembled WGS sequence"/>
</dbReference>